<keyword evidence="1" id="KW-0732">Signal</keyword>
<feature type="domain" description="Non-reducing end beta-L-arabinofuranosidase-like GH127 catalytic" evidence="2">
    <location>
        <begin position="43"/>
        <end position="459"/>
    </location>
</feature>
<dbReference type="GO" id="GO:0016787">
    <property type="term" value="F:hydrolase activity"/>
    <property type="evidence" value="ECO:0007669"/>
    <property type="project" value="UniProtKB-KW"/>
</dbReference>
<feature type="domain" description="Non-reducing end beta-L-arabinofuranosidase-like GH127 middle" evidence="3">
    <location>
        <begin position="473"/>
        <end position="582"/>
    </location>
</feature>
<feature type="signal peptide" evidence="1">
    <location>
        <begin position="1"/>
        <end position="24"/>
    </location>
</feature>
<dbReference type="InterPro" id="IPR049049">
    <property type="entry name" value="Beta-AFase-like_GH127_C"/>
</dbReference>
<dbReference type="InterPro" id="IPR049046">
    <property type="entry name" value="Beta-AFase-like_GH127_middle"/>
</dbReference>
<dbReference type="EMBL" id="QNQU01000011">
    <property type="protein sequence ID" value="RBQ06253.1"/>
    <property type="molecule type" value="Genomic_DNA"/>
</dbReference>
<dbReference type="Proteomes" id="UP000252081">
    <property type="component" value="Unassembled WGS sequence"/>
</dbReference>
<dbReference type="PANTHER" id="PTHR43465:SF2">
    <property type="entry name" value="DUF1680 DOMAIN PROTEIN (AFU_ORTHOLOGUE AFUA_1G08910)"/>
    <property type="match status" value="1"/>
</dbReference>
<feature type="domain" description="Non-reducing end beta-L-arabinofuranosidase-like GH127 C-terminal" evidence="4">
    <location>
        <begin position="585"/>
        <end position="679"/>
    </location>
</feature>
<dbReference type="AlphaFoldDB" id="A0A366KYE0"/>
<evidence type="ECO:0000259" key="3">
    <source>
        <dbReference type="Pfam" id="PF20736"/>
    </source>
</evidence>
<feature type="chain" id="PRO_5016916827" evidence="1">
    <location>
        <begin position="25"/>
        <end position="681"/>
    </location>
</feature>
<reference evidence="5 6" key="1">
    <citation type="submission" date="2018-07" db="EMBL/GenBank/DDBJ databases">
        <title>A draft genome of a endophytic bacteria, a new species of Pedobacter.</title>
        <authorList>
            <person name="Zhang Z.D."/>
            <person name="Chen Z.J."/>
        </authorList>
    </citation>
    <scope>NUCLEOTIDE SEQUENCE [LARGE SCALE GENOMIC DNA]</scope>
    <source>
        <strain evidence="5 6">RS10</strain>
    </source>
</reference>
<dbReference type="Pfam" id="PF20737">
    <property type="entry name" value="Glyco_hydro127C"/>
    <property type="match status" value="1"/>
</dbReference>
<organism evidence="5 6">
    <name type="scientific">Pedobacter miscanthi</name>
    <dbReference type="NCBI Taxonomy" id="2259170"/>
    <lineage>
        <taxon>Bacteria</taxon>
        <taxon>Pseudomonadati</taxon>
        <taxon>Bacteroidota</taxon>
        <taxon>Sphingobacteriia</taxon>
        <taxon>Sphingobacteriales</taxon>
        <taxon>Sphingobacteriaceae</taxon>
        <taxon>Pedobacter</taxon>
    </lineage>
</organism>
<evidence type="ECO:0000256" key="1">
    <source>
        <dbReference type="SAM" id="SignalP"/>
    </source>
</evidence>
<dbReference type="Gene3D" id="1.50.10.20">
    <property type="match status" value="1"/>
</dbReference>
<dbReference type="Pfam" id="PF07944">
    <property type="entry name" value="Beta-AFase-like_GH127_cat"/>
    <property type="match status" value="1"/>
</dbReference>
<proteinExistence type="predicted"/>
<sequence>MSFRHLTLAKYLTVLFIITCQLCAAQEQTAKNTGPIQPVPLGAVKINDGFWSPKFKVWTSKTIYDVLDKLEGKYEPDQEDIIKEKTDRGRTPNAFLNFDLVAQGKKGIGTSDGPPWYDGLVYETIRGGADLLVSYPDAKLEKKLDAYIDRIAAAQNADPEGYINTYTTLNRPTQRWGLNGGDDRWQHDVYNAGMLAEAGVHYYQATGKTKLLSVAVKMANYVTKVMGAAPKLNVIPAHAGPEEAFFKLYLLFKSTPNLKQKLGIAVHEDDYYAIVKYWIEKRGVFADADGSRARISFGSYNQDHIPVFDQQTIEGHAVRATLLGTGIAAVANYSKDGRYINTANHYWNNMIGKRMFITGGEGAIANDEKFGADYFLPESAYLETCASIGAAFFSQQMNAIHADGKYMDEFERVIYNNLLSSVAADGQHYHYENPLISKDRRRWNWHSCPCCPPMFLKMIGVLPQYIYVHDKSTVFVNLFIGSEAKVDLENTSVSLKQSTSYPWKGDIKLHINPEKTSTFSVAVRIPGWARGNENPFDLYHSTVVEKVGIKVNGEPIEVKPVNGYVSINRNWKKGDVVELNLPVEPRLVTPNNLVKTISGKTAIAAGPVVYAIEGVDNSVIDAVRLNNNQTLTPQYTSAIANGVNVIAVKANNGSASVNFTAIPFYAIGNRGVYPYKVWLDQ</sequence>
<dbReference type="InterPro" id="IPR012878">
    <property type="entry name" value="Beta-AFase-like_GH127_cat"/>
</dbReference>
<gene>
    <name evidence="5" type="ORF">DRW42_14280</name>
</gene>
<dbReference type="InterPro" id="IPR008928">
    <property type="entry name" value="6-hairpin_glycosidase_sf"/>
</dbReference>
<evidence type="ECO:0000259" key="4">
    <source>
        <dbReference type="Pfam" id="PF20737"/>
    </source>
</evidence>
<accession>A0A366KYE0</accession>
<dbReference type="GO" id="GO:0005975">
    <property type="term" value="P:carbohydrate metabolic process"/>
    <property type="evidence" value="ECO:0007669"/>
    <property type="project" value="InterPro"/>
</dbReference>
<name>A0A366KYE0_9SPHI</name>
<evidence type="ECO:0000313" key="6">
    <source>
        <dbReference type="Proteomes" id="UP000252081"/>
    </source>
</evidence>
<keyword evidence="6" id="KW-1185">Reference proteome</keyword>
<evidence type="ECO:0000313" key="5">
    <source>
        <dbReference type="EMBL" id="RBQ06253.1"/>
    </source>
</evidence>
<evidence type="ECO:0000259" key="2">
    <source>
        <dbReference type="Pfam" id="PF07944"/>
    </source>
</evidence>
<dbReference type="SUPFAM" id="SSF48208">
    <property type="entry name" value="Six-hairpin glycosidases"/>
    <property type="match status" value="1"/>
</dbReference>
<dbReference type="PANTHER" id="PTHR43465">
    <property type="entry name" value="DUF1680 DOMAIN PROTEIN (AFU_ORTHOLOGUE AFUA_1G08910)"/>
    <property type="match status" value="1"/>
</dbReference>
<dbReference type="InterPro" id="IPR049174">
    <property type="entry name" value="Beta-AFase-like"/>
</dbReference>
<comment type="caution">
    <text evidence="5">The sequence shown here is derived from an EMBL/GenBank/DDBJ whole genome shotgun (WGS) entry which is preliminary data.</text>
</comment>
<dbReference type="OrthoDB" id="9757939at2"/>
<protein>
    <submittedName>
        <fullName evidence="5">Glycoside hydrolase family 127 protein</fullName>
    </submittedName>
</protein>
<dbReference type="Pfam" id="PF20736">
    <property type="entry name" value="Glyco_hydro127M"/>
    <property type="match status" value="1"/>
</dbReference>
<keyword evidence="5" id="KW-0378">Hydrolase</keyword>
<dbReference type="RefSeq" id="WP_113949578.1">
    <property type="nucleotide sequence ID" value="NZ_QNQU01000011.1"/>
</dbReference>